<dbReference type="AlphaFoldDB" id="A0A834Z6W1"/>
<dbReference type="GO" id="GO:0005880">
    <property type="term" value="C:nuclear microtubule"/>
    <property type="evidence" value="ECO:0007669"/>
    <property type="project" value="TreeGrafter"/>
</dbReference>
<dbReference type="EMBL" id="JABCRI010000009">
    <property type="protein sequence ID" value="KAF8400497.1"/>
    <property type="molecule type" value="Genomic_DNA"/>
</dbReference>
<dbReference type="GO" id="GO:0051225">
    <property type="term" value="P:spindle assembly"/>
    <property type="evidence" value="ECO:0007669"/>
    <property type="project" value="TreeGrafter"/>
</dbReference>
<keyword evidence="2" id="KW-1185">Reference proteome</keyword>
<name>A0A834Z6W1_TETSI</name>
<dbReference type="PANTHER" id="PTHR31807">
    <property type="entry name" value="AUGMIN FAMILY MEMBER"/>
    <property type="match status" value="1"/>
</dbReference>
<dbReference type="Proteomes" id="UP000655225">
    <property type="component" value="Unassembled WGS sequence"/>
</dbReference>
<evidence type="ECO:0000313" key="2">
    <source>
        <dbReference type="Proteomes" id="UP000655225"/>
    </source>
</evidence>
<evidence type="ECO:0000313" key="1">
    <source>
        <dbReference type="EMBL" id="KAF8400497.1"/>
    </source>
</evidence>
<dbReference type="GO" id="GO:0005737">
    <property type="term" value="C:cytoplasm"/>
    <property type="evidence" value="ECO:0007669"/>
    <property type="project" value="TreeGrafter"/>
</dbReference>
<dbReference type="GO" id="GO:0008017">
    <property type="term" value="F:microtubule binding"/>
    <property type="evidence" value="ECO:0007669"/>
    <property type="project" value="TreeGrafter"/>
</dbReference>
<dbReference type="OrthoDB" id="1924320at2759"/>
<dbReference type="PANTHER" id="PTHR31807:SF37">
    <property type="entry name" value="HAUS AUGMIN-LIKE COMPLEX SUBUNIT 8"/>
    <property type="match status" value="1"/>
</dbReference>
<protein>
    <submittedName>
        <fullName evidence="1">Uncharacterized protein</fullName>
    </submittedName>
</protein>
<proteinExistence type="predicted"/>
<comment type="caution">
    <text evidence="1">The sequence shown here is derived from an EMBL/GenBank/DDBJ whole genome shotgun (WGS) entry which is preliminary data.</text>
</comment>
<accession>A0A834Z6W1</accession>
<organism evidence="1 2">
    <name type="scientific">Tetracentron sinense</name>
    <name type="common">Spur-leaf</name>
    <dbReference type="NCBI Taxonomy" id="13715"/>
    <lineage>
        <taxon>Eukaryota</taxon>
        <taxon>Viridiplantae</taxon>
        <taxon>Streptophyta</taxon>
        <taxon>Embryophyta</taxon>
        <taxon>Tracheophyta</taxon>
        <taxon>Spermatophyta</taxon>
        <taxon>Magnoliopsida</taxon>
        <taxon>Trochodendrales</taxon>
        <taxon>Trochodendraceae</taxon>
        <taxon>Tetracentron</taxon>
    </lineage>
</organism>
<sequence>MLHEGGGQVEEMHCLVSELADVVANERVMLDECGDLLASTLAMQVNPVTQLKYYLLYLEVEENSLRTHLIQLKQALRKGEQPISVIKTHA</sequence>
<reference evidence="1 2" key="1">
    <citation type="submission" date="2020-04" db="EMBL/GenBank/DDBJ databases">
        <title>Plant Genome Project.</title>
        <authorList>
            <person name="Zhang R.-G."/>
        </authorList>
    </citation>
    <scope>NUCLEOTIDE SEQUENCE [LARGE SCALE GENOMIC DNA]</scope>
    <source>
        <strain evidence="1">YNK0</strain>
        <tissue evidence="1">Leaf</tissue>
    </source>
</reference>
<gene>
    <name evidence="1" type="ORF">HHK36_013795</name>
</gene>